<keyword evidence="5" id="KW-1185">Reference proteome</keyword>
<dbReference type="AlphaFoldDB" id="A0AAE0BYG1"/>
<sequence length="457" mass="51028">MFRATALLFAGFLLLLGTSALDVPSSTRYTSAALSDEISALPGLSQTISFKQFSGYLEVNKDHGKNIFYWFVESQNDPVNDPVLLWTNGGPGCSGLVGFMTENGPFRPTKDGQSVSLNNFSWNTVANVLFVEQPAGVGFSYSNEKSDYNTGDLKAADDNYLAILQFLERFPQYDANKFYISSESYGGHYMPTLAKRIVEGNTVAAAKINFGGLLVGNPYNFPEENALGMFGTAWGHQLLPKPLYDQWSAKCQGRRATQCDDLEKKMESILSGLNPYSLDTPVCTEETARGGRMQRYFLLNKIKKSGALGKYEPCESNYAEAYLNRADVQKAIHARPVEWEECNMAINVNWNQTDLSVHMEPFYRYLIDSAEDLHIVIYSGDDDSVCGTMGTQSWLYDLGYPIVEEWTPWKVNEQVAGFVTKFKGFNFVTVHTAGHEVPTYQPARALVLLKNYLSGKF</sequence>
<dbReference type="PANTHER" id="PTHR11802">
    <property type="entry name" value="SERINE PROTEASE FAMILY S10 SERINE CARBOXYPEPTIDASE"/>
    <property type="match status" value="1"/>
</dbReference>
<reference evidence="4" key="2">
    <citation type="submission" date="2023-06" db="EMBL/GenBank/DDBJ databases">
        <title>Long-read-based genome assembly of the green algal bacterivore Cymbomonas tetramitiformis.</title>
        <authorList>
            <person name="Gyaltshen Y."/>
            <person name="Rozenberg A."/>
            <person name="Paasch A."/>
            <person name="Burns J.A."/>
            <person name="Warring S."/>
            <person name="Larson R."/>
            <person name="Maurer-Alcala X."/>
            <person name="Dacks J."/>
            <person name="Kim E."/>
        </authorList>
    </citation>
    <scope>NUCLEOTIDE SEQUENCE</scope>
    <source>
        <strain evidence="4">PLY_AMNH</strain>
    </source>
</reference>
<dbReference type="InterPro" id="IPR001563">
    <property type="entry name" value="Peptidase_S10"/>
</dbReference>
<keyword evidence="2" id="KW-0645">Protease</keyword>
<accession>A0AAE0BYG1</accession>
<dbReference type="Gene3D" id="3.40.50.1820">
    <property type="entry name" value="alpha/beta hydrolase"/>
    <property type="match status" value="1"/>
</dbReference>
<dbReference type="EC" id="3.4.16.-" evidence="2"/>
<feature type="chain" id="PRO_5042311635" description="Carboxypeptidase" evidence="2">
    <location>
        <begin position="21"/>
        <end position="457"/>
    </location>
</feature>
<dbReference type="EMBL" id="LGRX02031871">
    <property type="protein sequence ID" value="KAK3244424.1"/>
    <property type="molecule type" value="Genomic_DNA"/>
</dbReference>
<dbReference type="PROSITE" id="PS00131">
    <property type="entry name" value="CARBOXYPEPT_SER_SER"/>
    <property type="match status" value="1"/>
</dbReference>
<dbReference type="PANTHER" id="PTHR11802:SF201">
    <property type="entry name" value="CARBOXYPEPTIDASE"/>
    <property type="match status" value="1"/>
</dbReference>
<dbReference type="Pfam" id="PF00450">
    <property type="entry name" value="Peptidase_S10"/>
    <property type="match status" value="1"/>
</dbReference>
<dbReference type="InterPro" id="IPR029058">
    <property type="entry name" value="AB_hydrolase_fold"/>
</dbReference>
<protein>
    <recommendedName>
        <fullName evidence="2">Carboxypeptidase</fullName>
        <ecNumber evidence="2">3.4.16.-</ecNumber>
    </recommendedName>
</protein>
<feature type="signal peptide" evidence="2">
    <location>
        <begin position="1"/>
        <end position="20"/>
    </location>
</feature>
<evidence type="ECO:0000313" key="4">
    <source>
        <dbReference type="EMBL" id="KAK3244424.1"/>
    </source>
</evidence>
<dbReference type="EMBL" id="LGRX02031872">
    <property type="protein sequence ID" value="KAK3244422.1"/>
    <property type="molecule type" value="Genomic_DNA"/>
</dbReference>
<comment type="caution">
    <text evidence="4">The sequence shown here is derived from an EMBL/GenBank/DDBJ whole genome shotgun (WGS) entry which is preliminary data.</text>
</comment>
<gene>
    <name evidence="4" type="ORF">CYMTET_45960</name>
    <name evidence="3" type="ORF">CYMTET_45962</name>
</gene>
<evidence type="ECO:0000313" key="3">
    <source>
        <dbReference type="EMBL" id="KAK3244422.1"/>
    </source>
</evidence>
<keyword evidence="2" id="KW-0732">Signal</keyword>
<organism evidence="4 5">
    <name type="scientific">Cymbomonas tetramitiformis</name>
    <dbReference type="NCBI Taxonomy" id="36881"/>
    <lineage>
        <taxon>Eukaryota</taxon>
        <taxon>Viridiplantae</taxon>
        <taxon>Chlorophyta</taxon>
        <taxon>Pyramimonadophyceae</taxon>
        <taxon>Pyramimonadales</taxon>
        <taxon>Pyramimonadaceae</taxon>
        <taxon>Cymbomonas</taxon>
    </lineage>
</organism>
<proteinExistence type="inferred from homology"/>
<dbReference type="InterPro" id="IPR018202">
    <property type="entry name" value="Ser_caboxypep_ser_AS"/>
</dbReference>
<reference evidence="4 5" key="1">
    <citation type="journal article" date="2015" name="Genome Biol. Evol.">
        <title>Comparative Genomics of a Bacterivorous Green Alga Reveals Evolutionary Causalities and Consequences of Phago-Mixotrophic Mode of Nutrition.</title>
        <authorList>
            <person name="Burns J.A."/>
            <person name="Paasch A."/>
            <person name="Narechania A."/>
            <person name="Kim E."/>
        </authorList>
    </citation>
    <scope>NUCLEOTIDE SEQUENCE [LARGE SCALE GENOMIC DNA]</scope>
    <source>
        <strain evidence="4">PLY_AMNH</strain>
    </source>
</reference>
<name>A0AAE0BYG1_9CHLO</name>
<keyword evidence="2" id="KW-0121">Carboxypeptidase</keyword>
<dbReference type="SUPFAM" id="SSF53474">
    <property type="entry name" value="alpha/beta-Hydrolases"/>
    <property type="match status" value="1"/>
</dbReference>
<evidence type="ECO:0000256" key="1">
    <source>
        <dbReference type="ARBA" id="ARBA00009431"/>
    </source>
</evidence>
<dbReference type="Proteomes" id="UP001190700">
    <property type="component" value="Unassembled WGS sequence"/>
</dbReference>
<dbReference type="PRINTS" id="PR00724">
    <property type="entry name" value="CRBOXYPTASEC"/>
</dbReference>
<dbReference type="Gene3D" id="3.40.50.12670">
    <property type="match status" value="1"/>
</dbReference>
<dbReference type="GO" id="GO:0006508">
    <property type="term" value="P:proteolysis"/>
    <property type="evidence" value="ECO:0007669"/>
    <property type="project" value="UniProtKB-KW"/>
</dbReference>
<evidence type="ECO:0000256" key="2">
    <source>
        <dbReference type="RuleBase" id="RU361156"/>
    </source>
</evidence>
<evidence type="ECO:0000313" key="5">
    <source>
        <dbReference type="Proteomes" id="UP001190700"/>
    </source>
</evidence>
<dbReference type="GO" id="GO:0004185">
    <property type="term" value="F:serine-type carboxypeptidase activity"/>
    <property type="evidence" value="ECO:0007669"/>
    <property type="project" value="UniProtKB-UniRule"/>
</dbReference>
<comment type="similarity">
    <text evidence="1 2">Belongs to the peptidase S10 family.</text>
</comment>
<keyword evidence="2" id="KW-0378">Hydrolase</keyword>
<dbReference type="FunFam" id="3.40.50.12670:FF:000002">
    <property type="entry name" value="Carboxypeptidase"/>
    <property type="match status" value="1"/>
</dbReference>